<dbReference type="InterPro" id="IPR000792">
    <property type="entry name" value="Tscrpt_reg_LuxR_C"/>
</dbReference>
<comment type="caution">
    <text evidence="5">The sequence shown here is derived from an EMBL/GenBank/DDBJ whole genome shotgun (WGS) entry which is preliminary data.</text>
</comment>
<dbReference type="InterPro" id="IPR016032">
    <property type="entry name" value="Sig_transdc_resp-reg_C-effctor"/>
</dbReference>
<dbReference type="InterPro" id="IPR036388">
    <property type="entry name" value="WH-like_DNA-bd_sf"/>
</dbReference>
<dbReference type="STRING" id="65700.SY86_22065"/>
<dbReference type="Gene3D" id="1.10.10.10">
    <property type="entry name" value="Winged helix-like DNA-binding domain superfamily/Winged helix DNA-binding domain"/>
    <property type="match status" value="1"/>
</dbReference>
<dbReference type="SMART" id="SM00421">
    <property type="entry name" value="HTH_LUXR"/>
    <property type="match status" value="1"/>
</dbReference>
<reference evidence="5 6" key="1">
    <citation type="submission" date="2015-01" db="EMBL/GenBank/DDBJ databases">
        <title>Erwinia tracheiphila.</title>
        <authorList>
            <person name="Shapiro L.R."/>
        </authorList>
    </citation>
    <scope>NUCLEOTIDE SEQUENCE [LARGE SCALE GENOMIC DNA]</scope>
    <source>
        <strain evidence="5 6">BuffGH</strain>
    </source>
</reference>
<dbReference type="Pfam" id="PF00196">
    <property type="entry name" value="GerE"/>
    <property type="match status" value="1"/>
</dbReference>
<evidence type="ECO:0000259" key="4">
    <source>
        <dbReference type="PROSITE" id="PS50043"/>
    </source>
</evidence>
<proteinExistence type="predicted"/>
<dbReference type="Proteomes" id="UP000033924">
    <property type="component" value="Unassembled WGS sequence"/>
</dbReference>
<evidence type="ECO:0000256" key="2">
    <source>
        <dbReference type="ARBA" id="ARBA00023125"/>
    </source>
</evidence>
<dbReference type="PRINTS" id="PR00038">
    <property type="entry name" value="HTHLUXR"/>
</dbReference>
<evidence type="ECO:0000256" key="3">
    <source>
        <dbReference type="ARBA" id="ARBA00023163"/>
    </source>
</evidence>
<dbReference type="EMBL" id="JXNU01000003">
    <property type="protein sequence ID" value="KKF37474.1"/>
    <property type="molecule type" value="Genomic_DNA"/>
</dbReference>
<gene>
    <name evidence="5" type="ORF">SY86_22065</name>
</gene>
<evidence type="ECO:0000313" key="6">
    <source>
        <dbReference type="Proteomes" id="UP000033924"/>
    </source>
</evidence>
<evidence type="ECO:0000313" key="5">
    <source>
        <dbReference type="EMBL" id="KKF37474.1"/>
    </source>
</evidence>
<dbReference type="GO" id="GO:0003677">
    <property type="term" value="F:DNA binding"/>
    <property type="evidence" value="ECO:0007669"/>
    <property type="project" value="UniProtKB-KW"/>
</dbReference>
<keyword evidence="1" id="KW-0805">Transcription regulation</keyword>
<name>A0A0M2KF00_9GAMM</name>
<dbReference type="AlphaFoldDB" id="A0A0M2KF00"/>
<dbReference type="SUPFAM" id="SSF46894">
    <property type="entry name" value="C-terminal effector domain of the bipartite response regulators"/>
    <property type="match status" value="1"/>
</dbReference>
<dbReference type="PATRIC" id="fig|65700.7.peg.5507"/>
<evidence type="ECO:0000256" key="1">
    <source>
        <dbReference type="ARBA" id="ARBA00023015"/>
    </source>
</evidence>
<dbReference type="PANTHER" id="PTHR44688:SF16">
    <property type="entry name" value="DNA-BINDING TRANSCRIPTIONAL ACTIVATOR DEVR_DOSR"/>
    <property type="match status" value="1"/>
</dbReference>
<keyword evidence="6" id="KW-1185">Reference proteome</keyword>
<dbReference type="PROSITE" id="PS50043">
    <property type="entry name" value="HTH_LUXR_2"/>
    <property type="match status" value="1"/>
</dbReference>
<keyword evidence="2" id="KW-0238">DNA-binding</keyword>
<keyword evidence="3" id="KW-0804">Transcription</keyword>
<dbReference type="GO" id="GO:0006355">
    <property type="term" value="P:regulation of DNA-templated transcription"/>
    <property type="evidence" value="ECO:0007669"/>
    <property type="project" value="InterPro"/>
</dbReference>
<dbReference type="CDD" id="cd06170">
    <property type="entry name" value="LuxR_C_like"/>
    <property type="match status" value="1"/>
</dbReference>
<dbReference type="PROSITE" id="PS00622">
    <property type="entry name" value="HTH_LUXR_1"/>
    <property type="match status" value="1"/>
</dbReference>
<dbReference type="PANTHER" id="PTHR44688">
    <property type="entry name" value="DNA-BINDING TRANSCRIPTIONAL ACTIVATOR DEVR_DOSR"/>
    <property type="match status" value="1"/>
</dbReference>
<feature type="domain" description="HTH luxR-type" evidence="4">
    <location>
        <begin position="118"/>
        <end position="183"/>
    </location>
</feature>
<sequence>MCIYIISDDHLFVRGLENILSTTTIELKTFSYTNGLLLFCYCSFQPEDIVIVDIHYSQITQPQNNLAHHTSYFGVNIMFIVDLPLQNEPSNFYPYWIVSKKCPIKSIMSLLKNIVNESTLRTDHLSRKENIVLRELAVGYSTDFISRKLNLSTKTISSHKQNAFRKLGMTRLNDMSLICYRQILNLYAGFNRLSVQRTGGSLHLPRKNLKYHSLSR</sequence>
<protein>
    <recommendedName>
        <fullName evidence="4">HTH luxR-type domain-containing protein</fullName>
    </recommendedName>
</protein>
<accession>A0A0M2KF00</accession>
<organism evidence="5 6">
    <name type="scientific">Erwinia tracheiphila</name>
    <dbReference type="NCBI Taxonomy" id="65700"/>
    <lineage>
        <taxon>Bacteria</taxon>
        <taxon>Pseudomonadati</taxon>
        <taxon>Pseudomonadota</taxon>
        <taxon>Gammaproteobacteria</taxon>
        <taxon>Enterobacterales</taxon>
        <taxon>Erwiniaceae</taxon>
        <taxon>Erwinia</taxon>
    </lineage>
</organism>